<gene>
    <name evidence="2" type="ORF">SAMN05421642_102236</name>
</gene>
<protein>
    <submittedName>
        <fullName evidence="2">Uncharacterized protein</fullName>
    </submittedName>
</protein>
<dbReference type="Proteomes" id="UP000198327">
    <property type="component" value="Unassembled WGS sequence"/>
</dbReference>
<keyword evidence="1" id="KW-0472">Membrane</keyword>
<feature type="transmembrane region" description="Helical" evidence="1">
    <location>
        <begin position="84"/>
        <end position="107"/>
    </location>
</feature>
<accession>A0A239E6P8</accession>
<feature type="transmembrane region" description="Helical" evidence="1">
    <location>
        <begin position="240"/>
        <end position="262"/>
    </location>
</feature>
<feature type="transmembrane region" description="Helical" evidence="1">
    <location>
        <begin position="294"/>
        <end position="311"/>
    </location>
</feature>
<evidence type="ECO:0000313" key="3">
    <source>
        <dbReference type="Proteomes" id="UP000198327"/>
    </source>
</evidence>
<feature type="transmembrane region" description="Helical" evidence="1">
    <location>
        <begin position="199"/>
        <end position="220"/>
    </location>
</feature>
<name>A0A239E6P8_9NOCA</name>
<dbReference type="AlphaFoldDB" id="A0A239E6P8"/>
<keyword evidence="1" id="KW-0812">Transmembrane</keyword>
<keyword evidence="3" id="KW-1185">Reference proteome</keyword>
<evidence type="ECO:0000313" key="2">
    <source>
        <dbReference type="EMBL" id="SNS40430.1"/>
    </source>
</evidence>
<feature type="transmembrane region" description="Helical" evidence="1">
    <location>
        <begin position="269"/>
        <end position="288"/>
    </location>
</feature>
<evidence type="ECO:0000256" key="1">
    <source>
        <dbReference type="SAM" id="Phobius"/>
    </source>
</evidence>
<feature type="transmembrane region" description="Helical" evidence="1">
    <location>
        <begin position="58"/>
        <end position="78"/>
    </location>
</feature>
<dbReference type="STRING" id="398843.A3K89_03885"/>
<organism evidence="2 3">
    <name type="scientific">Rhodococcoides kyotonense</name>
    <dbReference type="NCBI Taxonomy" id="398843"/>
    <lineage>
        <taxon>Bacteria</taxon>
        <taxon>Bacillati</taxon>
        <taxon>Actinomycetota</taxon>
        <taxon>Actinomycetes</taxon>
        <taxon>Mycobacteriales</taxon>
        <taxon>Nocardiaceae</taxon>
        <taxon>Rhodococcoides</taxon>
    </lineage>
</organism>
<keyword evidence="1" id="KW-1133">Transmembrane helix</keyword>
<reference evidence="3" key="1">
    <citation type="submission" date="2017-06" db="EMBL/GenBank/DDBJ databases">
        <authorList>
            <person name="Varghese N."/>
            <person name="Submissions S."/>
        </authorList>
    </citation>
    <scope>NUCLEOTIDE SEQUENCE [LARGE SCALE GENOMIC DNA]</scope>
    <source>
        <strain evidence="3">JCM 23211</strain>
    </source>
</reference>
<proteinExistence type="predicted"/>
<dbReference type="EMBL" id="FZOW01000002">
    <property type="protein sequence ID" value="SNS40430.1"/>
    <property type="molecule type" value="Genomic_DNA"/>
</dbReference>
<sequence length="337" mass="36680">MIIAIATILVTRLYLELTGYPQVGGGTLHIAHALWGGAAMMLALLAGWMFIGFGVRTFAVVLGGIGFGLFLDEVGKFVTKDNDYFYGPSAEIMYVLVVVVLVGNRVVRDARRPSRDETLANAALIAAEGVAHGLPEHRREWALRMVDRAEAEGAETRTVDGLRLLLENCGPGRARLYDARNVLPRLIPGFFKSPRWVPVVAWAMTLASFVGVVFGIVQLVLGDLHFDSEDTTIDIDKMGIASGILFVSSCLTFALSLPSVVALRNRKLWPLRMLRIAALIFTLLNALVDFAQQGFAALFNVAIGLFTMAVLSHRITVRTAEIAEDNASHGDVLSMPE</sequence>